<dbReference type="Pfam" id="PF04239">
    <property type="entry name" value="DUF421"/>
    <property type="match status" value="1"/>
</dbReference>
<dbReference type="GO" id="GO:0005886">
    <property type="term" value="C:plasma membrane"/>
    <property type="evidence" value="ECO:0007669"/>
    <property type="project" value="UniProtKB-SubCell"/>
</dbReference>
<keyword evidence="3" id="KW-1003">Cell membrane</keyword>
<sequence>MPDPILFDSWPSLIRIPLVGLLAYAALILMLRVSGKRTLSKMNAFDLIVTVALGSTLSTVLLDDGIPLAEGVAAVALLICLQYAITWASVRSPRFQGLIKAEPTLLVHRGRYLPDAMRRQRVTQDEVQAALRQSGQSDIDAVLWVMLETDGSMTVVPR</sequence>
<gene>
    <name evidence="10" type="ORF">FA740_06785</name>
</gene>
<dbReference type="InterPro" id="IPR007353">
    <property type="entry name" value="DUF421"/>
</dbReference>
<dbReference type="AlphaFoldDB" id="A0A4U0QU50"/>
<dbReference type="Proteomes" id="UP000306223">
    <property type="component" value="Unassembled WGS sequence"/>
</dbReference>
<keyword evidence="5 7" id="KW-1133">Transmembrane helix</keyword>
<feature type="transmembrane region" description="Helical" evidence="7">
    <location>
        <begin position="68"/>
        <end position="90"/>
    </location>
</feature>
<comment type="subcellular location">
    <subcellularLocation>
        <location evidence="1">Cell membrane</location>
        <topology evidence="1">Multi-pass membrane protein</topology>
    </subcellularLocation>
</comment>
<evidence type="ECO:0000256" key="6">
    <source>
        <dbReference type="ARBA" id="ARBA00023136"/>
    </source>
</evidence>
<dbReference type="InterPro" id="IPR048454">
    <property type="entry name" value="YetF_N"/>
</dbReference>
<evidence type="ECO:0000256" key="1">
    <source>
        <dbReference type="ARBA" id="ARBA00004651"/>
    </source>
</evidence>
<accession>A0A4U0QU50</accession>
<comment type="caution">
    <text evidence="10">The sequence shown here is derived from an EMBL/GenBank/DDBJ whole genome shotgun (WGS) entry which is preliminary data.</text>
</comment>
<evidence type="ECO:0000313" key="10">
    <source>
        <dbReference type="EMBL" id="TJZ85587.1"/>
    </source>
</evidence>
<feature type="domain" description="YetF C-terminal" evidence="8">
    <location>
        <begin position="92"/>
        <end position="157"/>
    </location>
</feature>
<evidence type="ECO:0000256" key="5">
    <source>
        <dbReference type="ARBA" id="ARBA00022989"/>
    </source>
</evidence>
<evidence type="ECO:0000256" key="7">
    <source>
        <dbReference type="SAM" id="Phobius"/>
    </source>
</evidence>
<dbReference type="InterPro" id="IPR023090">
    <property type="entry name" value="UPF0702_alpha/beta_dom_sf"/>
</dbReference>
<feature type="transmembrane region" description="Helical" evidence="7">
    <location>
        <begin position="43"/>
        <end position="62"/>
    </location>
</feature>
<name>A0A4U0QU50_9RHOB</name>
<evidence type="ECO:0000256" key="3">
    <source>
        <dbReference type="ARBA" id="ARBA00022475"/>
    </source>
</evidence>
<reference evidence="10 11" key="1">
    <citation type="submission" date="2019-04" db="EMBL/GenBank/DDBJ databases">
        <authorList>
            <person name="Li J."/>
        </authorList>
    </citation>
    <scope>NUCLEOTIDE SEQUENCE [LARGE SCALE GENOMIC DNA]</scope>
    <source>
        <strain evidence="10 11">CCTCC AB2016182</strain>
    </source>
</reference>
<keyword evidence="4 7" id="KW-0812">Transmembrane</keyword>
<dbReference type="EMBL" id="SUNH01000008">
    <property type="protein sequence ID" value="TJZ85587.1"/>
    <property type="molecule type" value="Genomic_DNA"/>
</dbReference>
<evidence type="ECO:0000256" key="2">
    <source>
        <dbReference type="ARBA" id="ARBA00006448"/>
    </source>
</evidence>
<organism evidence="10 11">
    <name type="scientific">Paracoccus hibiscisoli</name>
    <dbReference type="NCBI Taxonomy" id="2023261"/>
    <lineage>
        <taxon>Bacteria</taxon>
        <taxon>Pseudomonadati</taxon>
        <taxon>Pseudomonadota</taxon>
        <taxon>Alphaproteobacteria</taxon>
        <taxon>Rhodobacterales</taxon>
        <taxon>Paracoccaceae</taxon>
        <taxon>Paracoccus</taxon>
    </lineage>
</organism>
<evidence type="ECO:0000259" key="8">
    <source>
        <dbReference type="Pfam" id="PF04239"/>
    </source>
</evidence>
<dbReference type="RefSeq" id="WP_136856024.1">
    <property type="nucleotide sequence ID" value="NZ_SUNH01000008.1"/>
</dbReference>
<dbReference type="OrthoDB" id="9793799at2"/>
<comment type="similarity">
    <text evidence="2">Belongs to the UPF0702 family.</text>
</comment>
<dbReference type="PANTHER" id="PTHR34582">
    <property type="entry name" value="UPF0702 TRANSMEMBRANE PROTEIN YCAP"/>
    <property type="match status" value="1"/>
</dbReference>
<feature type="domain" description="YetF-like N-terminal transmembrane" evidence="9">
    <location>
        <begin position="22"/>
        <end position="87"/>
    </location>
</feature>
<dbReference type="Gene3D" id="3.30.240.20">
    <property type="entry name" value="bsu07140 like domains"/>
    <property type="match status" value="1"/>
</dbReference>
<feature type="transmembrane region" description="Helical" evidence="7">
    <location>
        <begin position="12"/>
        <end position="31"/>
    </location>
</feature>
<evidence type="ECO:0000256" key="4">
    <source>
        <dbReference type="ARBA" id="ARBA00022692"/>
    </source>
</evidence>
<evidence type="ECO:0000313" key="11">
    <source>
        <dbReference type="Proteomes" id="UP000306223"/>
    </source>
</evidence>
<dbReference type="PANTHER" id="PTHR34582:SF6">
    <property type="entry name" value="UPF0702 TRANSMEMBRANE PROTEIN YCAP"/>
    <property type="match status" value="1"/>
</dbReference>
<proteinExistence type="inferred from homology"/>
<protein>
    <submittedName>
        <fullName evidence="10">DUF421 domain-containing protein</fullName>
    </submittedName>
</protein>
<keyword evidence="11" id="KW-1185">Reference proteome</keyword>
<keyword evidence="6 7" id="KW-0472">Membrane</keyword>
<dbReference type="Pfam" id="PF20730">
    <property type="entry name" value="YetF_N"/>
    <property type="match status" value="1"/>
</dbReference>
<evidence type="ECO:0000259" key="9">
    <source>
        <dbReference type="Pfam" id="PF20730"/>
    </source>
</evidence>